<sequence length="648" mass="68599">MTAGKSNADQFVKVQGTRFVVGCDTLYVSGWNQWETVEAGAGAQQLTASSLPPDTTGPQLVTGTLNDAVSQGANVVRAWTHPVSAANAMETSPGQYRESVLRGLDYLLDEARQRGLRLLLVLIDNWQVQGVDTLVQWAGGGSLVHEDFFTDERVKQLYKGRVSTILNRVNSINGRAYKDDPTIFAWDLINEPRCYKCGGAVAAWIAEMAAYVKSIDGNHLVTVGEEGFYAASQPGSYANPQGTGSWAEDEGQNFLADHASADVDFAAFHFWPDNWEDEDPNFVDRWINQHLADAAALNKPVLLEEFGKYDANGSVGQRNTYYQRIYRLMDQSAQGGGASAGALFWLYFAKGQVAPASEGGGPGGRYGVFGSDTTFSIIAGFTQDMKALSNKTAPGCSAATVAAASMPAPQADCSHARQGAARHRVRWRRGFEGPTCELDINECVRGTAGCAKVGAACVNTVGGYSCSCVPGFTGDGLRCTRSQSALDALRKAYTPSPKGKIACDEGKPVAYPLGAPGFAYDPIGAGNSSVTGGSSVSVTDLGCMAACDMAPGCTAFSYNPVMHQCFLKAKPSTKTCKSKEVFCYAADGSLYSCGTWRTYYRAGGAALPAANKTTTLAQGGIDLAPSSRSKDGSAPSVELVTAFGKGGH</sequence>
<evidence type="ECO:0000256" key="9">
    <source>
        <dbReference type="ARBA" id="ARBA00022801"/>
    </source>
</evidence>
<comment type="catalytic activity">
    <reaction evidence="1">
        <text>Random hydrolysis of (1-&gt;4)-beta-D-mannosidic linkages in mannans, galactomannans and glucomannans.</text>
        <dbReference type="EC" id="3.2.1.78"/>
    </reaction>
</comment>
<dbReference type="InterPro" id="IPR001881">
    <property type="entry name" value="EGF-like_Ca-bd_dom"/>
</dbReference>
<dbReference type="SUPFAM" id="SSF57196">
    <property type="entry name" value="EGF/Laminin"/>
    <property type="match status" value="1"/>
</dbReference>
<dbReference type="GO" id="GO:0005576">
    <property type="term" value="C:extracellular region"/>
    <property type="evidence" value="ECO:0007669"/>
    <property type="project" value="UniProtKB-SubCell"/>
</dbReference>
<keyword evidence="11" id="KW-0326">Glycosidase</keyword>
<dbReference type="FunFam" id="2.10.25.10:FF:000038">
    <property type="entry name" value="Fibrillin 2"/>
    <property type="match status" value="1"/>
</dbReference>
<evidence type="ECO:0000313" key="15">
    <source>
        <dbReference type="Proteomes" id="UP001255856"/>
    </source>
</evidence>
<dbReference type="InterPro" id="IPR045053">
    <property type="entry name" value="MAN-like"/>
</dbReference>
<keyword evidence="10" id="KW-1015">Disulfide bond</keyword>
<comment type="subcellular location">
    <subcellularLocation>
        <location evidence="2">Secreted</location>
    </subcellularLocation>
</comment>
<dbReference type="PROSITE" id="PS01186">
    <property type="entry name" value="EGF_2"/>
    <property type="match status" value="1"/>
</dbReference>
<dbReference type="InterPro" id="IPR049883">
    <property type="entry name" value="NOTCH1_EGF-like"/>
</dbReference>
<organism evidence="14 15">
    <name type="scientific">Prototheca wickerhamii</name>
    <dbReference type="NCBI Taxonomy" id="3111"/>
    <lineage>
        <taxon>Eukaryota</taxon>
        <taxon>Viridiplantae</taxon>
        <taxon>Chlorophyta</taxon>
        <taxon>core chlorophytes</taxon>
        <taxon>Trebouxiophyceae</taxon>
        <taxon>Chlorellales</taxon>
        <taxon>Chlorellaceae</taxon>
        <taxon>Prototheca</taxon>
    </lineage>
</organism>
<dbReference type="InterPro" id="IPR018097">
    <property type="entry name" value="EGF_Ca-bd_CS"/>
</dbReference>
<evidence type="ECO:0000256" key="4">
    <source>
        <dbReference type="ARBA" id="ARBA00012706"/>
    </source>
</evidence>
<dbReference type="PROSITE" id="PS01187">
    <property type="entry name" value="EGF_CA"/>
    <property type="match status" value="1"/>
</dbReference>
<dbReference type="CDD" id="cd00054">
    <property type="entry name" value="EGF_CA"/>
    <property type="match status" value="1"/>
</dbReference>
<keyword evidence="15" id="KW-1185">Reference proteome</keyword>
<dbReference type="PROSITE" id="PS01099">
    <property type="entry name" value="COMPLEX1_24K"/>
    <property type="match status" value="1"/>
</dbReference>
<keyword evidence="8" id="KW-0677">Repeat</keyword>
<evidence type="ECO:0000256" key="12">
    <source>
        <dbReference type="PROSITE-ProRule" id="PRU00076"/>
    </source>
</evidence>
<gene>
    <name evidence="14" type="ORF">QBZ16_003384</name>
</gene>
<dbReference type="GO" id="GO:0000272">
    <property type="term" value="P:polysaccharide catabolic process"/>
    <property type="evidence" value="ECO:0007669"/>
    <property type="project" value="InterPro"/>
</dbReference>
<dbReference type="Gene3D" id="3.50.4.10">
    <property type="entry name" value="Hepatocyte Growth Factor"/>
    <property type="match status" value="1"/>
</dbReference>
<dbReference type="PROSITE" id="PS50026">
    <property type="entry name" value="EGF_3"/>
    <property type="match status" value="1"/>
</dbReference>
<evidence type="ECO:0000259" key="13">
    <source>
        <dbReference type="PROSITE" id="PS50026"/>
    </source>
</evidence>
<dbReference type="GO" id="GO:0005509">
    <property type="term" value="F:calcium ion binding"/>
    <property type="evidence" value="ECO:0007669"/>
    <property type="project" value="InterPro"/>
</dbReference>
<dbReference type="PANTHER" id="PTHR31451">
    <property type="match status" value="1"/>
</dbReference>
<evidence type="ECO:0000256" key="7">
    <source>
        <dbReference type="ARBA" id="ARBA00022729"/>
    </source>
</evidence>
<dbReference type="Proteomes" id="UP001255856">
    <property type="component" value="Unassembled WGS sequence"/>
</dbReference>
<evidence type="ECO:0000256" key="11">
    <source>
        <dbReference type="ARBA" id="ARBA00023295"/>
    </source>
</evidence>
<evidence type="ECO:0000256" key="5">
    <source>
        <dbReference type="ARBA" id="ARBA00022525"/>
    </source>
</evidence>
<comment type="similarity">
    <text evidence="3">Belongs to the glycosyl hydrolase 5 (cellulase A) family.</text>
</comment>
<dbReference type="Pfam" id="PF00024">
    <property type="entry name" value="PAN_1"/>
    <property type="match status" value="1"/>
</dbReference>
<comment type="caution">
    <text evidence="12">Lacks conserved residue(s) required for the propagation of feature annotation.</text>
</comment>
<dbReference type="SMART" id="SM00181">
    <property type="entry name" value="EGF"/>
    <property type="match status" value="1"/>
</dbReference>
<dbReference type="SUPFAM" id="SSF51445">
    <property type="entry name" value="(Trans)glycosidases"/>
    <property type="match status" value="1"/>
</dbReference>
<dbReference type="EMBL" id="JASFZW010000004">
    <property type="protein sequence ID" value="KAK2078544.1"/>
    <property type="molecule type" value="Genomic_DNA"/>
</dbReference>
<evidence type="ECO:0000313" key="14">
    <source>
        <dbReference type="EMBL" id="KAK2078544.1"/>
    </source>
</evidence>
<dbReference type="EC" id="3.2.1.78" evidence="4"/>
<dbReference type="InterPro" id="IPR000742">
    <property type="entry name" value="EGF"/>
</dbReference>
<comment type="caution">
    <text evidence="14">The sequence shown here is derived from an EMBL/GenBank/DDBJ whole genome shotgun (WGS) entry which is preliminary data.</text>
</comment>
<evidence type="ECO:0000256" key="3">
    <source>
        <dbReference type="ARBA" id="ARBA00005641"/>
    </source>
</evidence>
<keyword evidence="6 12" id="KW-0245">EGF-like domain</keyword>
<dbReference type="AlphaFoldDB" id="A0AAD9IHG4"/>
<dbReference type="Pfam" id="PF07645">
    <property type="entry name" value="EGF_CA"/>
    <property type="match status" value="1"/>
</dbReference>
<dbReference type="InterPro" id="IPR002023">
    <property type="entry name" value="NuoE-like"/>
</dbReference>
<dbReference type="Gene3D" id="3.20.20.80">
    <property type="entry name" value="Glycosidases"/>
    <property type="match status" value="1"/>
</dbReference>
<evidence type="ECO:0000256" key="8">
    <source>
        <dbReference type="ARBA" id="ARBA00022737"/>
    </source>
</evidence>
<dbReference type="PROSITE" id="PS00010">
    <property type="entry name" value="ASX_HYDROXYL"/>
    <property type="match status" value="1"/>
</dbReference>
<evidence type="ECO:0000256" key="6">
    <source>
        <dbReference type="ARBA" id="ARBA00022536"/>
    </source>
</evidence>
<dbReference type="SMART" id="SM00179">
    <property type="entry name" value="EGF_CA"/>
    <property type="match status" value="1"/>
</dbReference>
<accession>A0AAD9IHG4</accession>
<protein>
    <recommendedName>
        <fullName evidence="4">mannan endo-1,4-beta-mannosidase</fullName>
        <ecNumber evidence="4">3.2.1.78</ecNumber>
    </recommendedName>
</protein>
<evidence type="ECO:0000256" key="10">
    <source>
        <dbReference type="ARBA" id="ARBA00023157"/>
    </source>
</evidence>
<proteinExistence type="inferred from homology"/>
<keyword evidence="7" id="KW-0732">Signal</keyword>
<keyword evidence="5" id="KW-0964">Secreted</keyword>
<dbReference type="InterPro" id="IPR003609">
    <property type="entry name" value="Pan_app"/>
</dbReference>
<dbReference type="Gene3D" id="2.10.25.10">
    <property type="entry name" value="Laminin"/>
    <property type="match status" value="1"/>
</dbReference>
<evidence type="ECO:0000256" key="2">
    <source>
        <dbReference type="ARBA" id="ARBA00004613"/>
    </source>
</evidence>
<name>A0AAD9IHG4_PROWI</name>
<dbReference type="GO" id="GO:0016985">
    <property type="term" value="F:mannan endo-1,4-beta-mannosidase activity"/>
    <property type="evidence" value="ECO:0007669"/>
    <property type="project" value="UniProtKB-EC"/>
</dbReference>
<dbReference type="InterPro" id="IPR000152">
    <property type="entry name" value="EGF-type_Asp/Asn_hydroxyl_site"/>
</dbReference>
<dbReference type="Pfam" id="PF26410">
    <property type="entry name" value="GH5_mannosidase"/>
    <property type="match status" value="1"/>
</dbReference>
<dbReference type="PANTHER" id="PTHR31451:SF39">
    <property type="entry name" value="MANNAN ENDO-1,4-BETA-MANNOSIDASE 1"/>
    <property type="match status" value="1"/>
</dbReference>
<reference evidence="14" key="1">
    <citation type="submission" date="2021-01" db="EMBL/GenBank/DDBJ databases">
        <authorList>
            <person name="Eckstrom K.M.E."/>
        </authorList>
    </citation>
    <scope>NUCLEOTIDE SEQUENCE</scope>
    <source>
        <strain evidence="14">UVCC 0001</strain>
    </source>
</reference>
<keyword evidence="9" id="KW-0378">Hydrolase</keyword>
<dbReference type="InterPro" id="IPR017853">
    <property type="entry name" value="GH"/>
</dbReference>
<dbReference type="GO" id="GO:0016491">
    <property type="term" value="F:oxidoreductase activity"/>
    <property type="evidence" value="ECO:0007669"/>
    <property type="project" value="InterPro"/>
</dbReference>
<feature type="domain" description="EGF-like" evidence="13">
    <location>
        <begin position="439"/>
        <end position="480"/>
    </location>
</feature>
<evidence type="ECO:0000256" key="1">
    <source>
        <dbReference type="ARBA" id="ARBA00001678"/>
    </source>
</evidence>
<dbReference type="InterPro" id="IPR001547">
    <property type="entry name" value="Glyco_hydro_5"/>
</dbReference>